<protein>
    <submittedName>
        <fullName evidence="1">Uncharacterized protein</fullName>
    </submittedName>
</protein>
<evidence type="ECO:0000313" key="2">
    <source>
        <dbReference type="Proteomes" id="UP001199044"/>
    </source>
</evidence>
<evidence type="ECO:0000313" key="1">
    <source>
        <dbReference type="EMBL" id="MCA2016446.1"/>
    </source>
</evidence>
<keyword evidence="2" id="KW-1185">Reference proteome</keyword>
<reference evidence="2" key="1">
    <citation type="submission" date="2023-07" db="EMBL/GenBank/DDBJ databases">
        <title>Molecular identification of indigenous halophilic bacteria isolated from red sea cost, biodegradation of synthetic dyes and assessment of degraded metabolite toxicity.</title>
        <authorList>
            <person name="Chaieb K."/>
            <person name="Altayb H.N."/>
        </authorList>
    </citation>
    <scope>NUCLEOTIDE SEQUENCE [LARGE SCALE GENOMIC DNA]</scope>
    <source>
        <strain evidence="2">K20</strain>
    </source>
</reference>
<dbReference type="RefSeq" id="WP_225250481.1">
    <property type="nucleotide sequence ID" value="NZ_JAIWIU010000058.1"/>
</dbReference>
<organism evidence="1 2">
    <name type="scientific">Vibrio tritonius</name>
    <dbReference type="NCBI Taxonomy" id="1435069"/>
    <lineage>
        <taxon>Bacteria</taxon>
        <taxon>Pseudomonadati</taxon>
        <taxon>Pseudomonadota</taxon>
        <taxon>Gammaproteobacteria</taxon>
        <taxon>Vibrionales</taxon>
        <taxon>Vibrionaceae</taxon>
        <taxon>Vibrio</taxon>
    </lineage>
</organism>
<dbReference type="EMBL" id="JAIWIU010000058">
    <property type="protein sequence ID" value="MCA2016446.1"/>
    <property type="molecule type" value="Genomic_DNA"/>
</dbReference>
<proteinExistence type="predicted"/>
<comment type="caution">
    <text evidence="1">The sequence shown here is derived from an EMBL/GenBank/DDBJ whole genome shotgun (WGS) entry which is preliminary data.</text>
</comment>
<dbReference type="Proteomes" id="UP001199044">
    <property type="component" value="Unassembled WGS sequence"/>
</dbReference>
<accession>A0ABS7YNK5</accession>
<sequence>MIDSAEKLLSYFIQFSPGFKLEWESDRNYNIEDDGTFNYHQVCAEYSTYFTHQDAFKEAIRFDITWHESMGDKTMRELFSMIEEHLNGTGDLDNALCTCFLENISQTKAGEYALQFMGNKSREFFLQWHS</sequence>
<gene>
    <name evidence="1" type="ORF">LDJ79_10010</name>
</gene>
<name>A0ABS7YNK5_9VIBR</name>